<keyword evidence="1" id="KW-0812">Transmembrane</keyword>
<comment type="caution">
    <text evidence="2">The sequence shown here is derived from an EMBL/GenBank/DDBJ whole genome shotgun (WGS) entry which is preliminary data.</text>
</comment>
<organism evidence="2 3">
    <name type="scientific">Holospora curviuscula</name>
    <dbReference type="NCBI Taxonomy" id="1082868"/>
    <lineage>
        <taxon>Bacteria</taxon>
        <taxon>Pseudomonadati</taxon>
        <taxon>Pseudomonadota</taxon>
        <taxon>Alphaproteobacteria</taxon>
        <taxon>Holosporales</taxon>
        <taxon>Holosporaceae</taxon>
        <taxon>Holospora</taxon>
    </lineage>
</organism>
<accession>A0A2S5RHU5</accession>
<dbReference type="EMBL" id="PHHC01000014">
    <property type="protein sequence ID" value="PPE06891.1"/>
    <property type="molecule type" value="Genomic_DNA"/>
</dbReference>
<evidence type="ECO:0000313" key="2">
    <source>
        <dbReference type="EMBL" id="PPE06891.1"/>
    </source>
</evidence>
<reference evidence="2 3" key="1">
    <citation type="submission" date="2017-11" db="EMBL/GenBank/DDBJ databases">
        <title>Comparative genomic analysis of Holospora spp., intranuclear symbionts of paramecia.</title>
        <authorList>
            <person name="Garushyants S.K."/>
            <person name="Beliavskaya A."/>
            <person name="Malko D.B."/>
            <person name="Logacheva M.D."/>
            <person name="Rautian M.S."/>
            <person name="Gelfand M.S."/>
        </authorList>
    </citation>
    <scope>NUCLEOTIDE SEQUENCE [LARGE SCALE GENOMIC DNA]</scope>
    <source>
        <strain evidence="3">02AZ16</strain>
    </source>
</reference>
<evidence type="ECO:0000313" key="3">
    <source>
        <dbReference type="Proteomes" id="UP000239425"/>
    </source>
</evidence>
<sequence>MRITNSLKKVMFAIMFTNIMCTFNKNKLTFDKYYFAHYLIAFYFTGLILEIC</sequence>
<feature type="transmembrane region" description="Helical" evidence="1">
    <location>
        <begin position="33"/>
        <end position="51"/>
    </location>
</feature>
<dbReference type="Proteomes" id="UP000239425">
    <property type="component" value="Unassembled WGS sequence"/>
</dbReference>
<protein>
    <submittedName>
        <fullName evidence="2">Uncharacterized protein</fullName>
    </submittedName>
</protein>
<keyword evidence="1" id="KW-1133">Transmembrane helix</keyword>
<gene>
    <name evidence="2" type="ORF">HCUR_00105</name>
</gene>
<name>A0A2S5RHU5_9PROT</name>
<keyword evidence="3" id="KW-1185">Reference proteome</keyword>
<proteinExistence type="predicted"/>
<keyword evidence="1" id="KW-0472">Membrane</keyword>
<evidence type="ECO:0000256" key="1">
    <source>
        <dbReference type="SAM" id="Phobius"/>
    </source>
</evidence>
<dbReference type="AlphaFoldDB" id="A0A2S5RHU5"/>